<evidence type="ECO:0000256" key="1">
    <source>
        <dbReference type="SAM" id="MobiDB-lite"/>
    </source>
</evidence>
<dbReference type="EMBL" id="VWYV01000030">
    <property type="protein sequence ID" value="NXE04742.1"/>
    <property type="molecule type" value="Genomic_DNA"/>
</dbReference>
<gene>
    <name evidence="2" type="primary">Nefm_0</name>
    <name evidence="2" type="ORF">LOPRUF_R04770</name>
</gene>
<proteinExistence type="predicted"/>
<feature type="compositionally biased region" description="Low complexity" evidence="1">
    <location>
        <begin position="170"/>
        <end position="191"/>
    </location>
</feature>
<evidence type="ECO:0000313" key="3">
    <source>
        <dbReference type="Proteomes" id="UP000533896"/>
    </source>
</evidence>
<dbReference type="AlphaFoldDB" id="A0A7K8JKW6"/>
<dbReference type="OrthoDB" id="10590839at2759"/>
<reference evidence="2 3" key="1">
    <citation type="submission" date="2019-09" db="EMBL/GenBank/DDBJ databases">
        <title>Bird 10,000 Genomes (B10K) Project - Family phase.</title>
        <authorList>
            <person name="Zhang G."/>
        </authorList>
    </citation>
    <scope>NUCLEOTIDE SEQUENCE [LARGE SCALE GENOMIC DNA]</scope>
    <source>
        <strain evidence="2">B10K-CU-031-23</strain>
    </source>
</reference>
<feature type="region of interest" description="Disordered" evidence="1">
    <location>
        <begin position="106"/>
        <end position="246"/>
    </location>
</feature>
<feature type="compositionally biased region" description="Low complexity" evidence="1">
    <location>
        <begin position="227"/>
        <end position="240"/>
    </location>
</feature>
<sequence length="246" mass="25139">RTFAPLGPAGPRSPGKPIRLPSTTSACGQGAVRASTRGTSGWSPRATAFPEPPCQGTRHGHPSLEAWSSTPWGRSPAAAIIYLWPWGPWGARQAVPALGERKIGHPAAPRRALCPPERCTAQWGQRGPCPHPSSPARPGRPSRPGRPGEKTPWPSRGCPQAPAPGPPARAPALTFSPGRPASPSSPARPGTPGMPGLPGSPGCPGGPSEPRSPTARPVGPWGPGAPGSPLSPLGPRSPGKPNEPCK</sequence>
<protein>
    <submittedName>
        <fullName evidence="2">NFM protein</fullName>
    </submittedName>
</protein>
<name>A0A7K8JKW6_9AVES</name>
<comment type="caution">
    <text evidence="2">The sequence shown here is derived from an EMBL/GenBank/DDBJ whole genome shotgun (WGS) entry which is preliminary data.</text>
</comment>
<organism evidence="2 3">
    <name type="scientific">Lophotis ruficrista</name>
    <dbReference type="NCBI Taxonomy" id="172689"/>
    <lineage>
        <taxon>Eukaryota</taxon>
        <taxon>Metazoa</taxon>
        <taxon>Chordata</taxon>
        <taxon>Craniata</taxon>
        <taxon>Vertebrata</taxon>
        <taxon>Euteleostomi</taxon>
        <taxon>Archelosauria</taxon>
        <taxon>Archosauria</taxon>
        <taxon>Dinosauria</taxon>
        <taxon>Saurischia</taxon>
        <taxon>Theropoda</taxon>
        <taxon>Coelurosauria</taxon>
        <taxon>Aves</taxon>
        <taxon>Neognathae</taxon>
        <taxon>Neoaves</taxon>
        <taxon>Otidimorphae</taxon>
        <taxon>Otidiformes</taxon>
        <taxon>Otididae</taxon>
        <taxon>Lophotis</taxon>
    </lineage>
</organism>
<dbReference type="Proteomes" id="UP000533896">
    <property type="component" value="Unassembled WGS sequence"/>
</dbReference>
<evidence type="ECO:0000313" key="2">
    <source>
        <dbReference type="EMBL" id="NXE04742.1"/>
    </source>
</evidence>
<feature type="non-terminal residue" evidence="2">
    <location>
        <position position="246"/>
    </location>
</feature>
<keyword evidence="3" id="KW-1185">Reference proteome</keyword>
<feature type="region of interest" description="Disordered" evidence="1">
    <location>
        <begin position="1"/>
        <end position="69"/>
    </location>
</feature>
<feature type="non-terminal residue" evidence="2">
    <location>
        <position position="1"/>
    </location>
</feature>
<feature type="compositionally biased region" description="Low complexity" evidence="1">
    <location>
        <begin position="206"/>
        <end position="219"/>
    </location>
</feature>
<accession>A0A7K8JKW6</accession>